<gene>
    <name evidence="1" type="ORF">Ami103574_00110</name>
</gene>
<dbReference type="Proteomes" id="UP000466848">
    <property type="component" value="Chromosome"/>
</dbReference>
<reference evidence="1 2" key="1">
    <citation type="submission" date="2020-02" db="EMBL/GenBank/DDBJ databases">
        <authorList>
            <person name="Kim Y.B."/>
            <person name="Roh S.W."/>
        </authorList>
    </citation>
    <scope>NUCLEOTIDE SEQUENCE [LARGE SCALE GENOMIC DNA]</scope>
    <source>
        <strain evidence="1 2">DSM 103574</strain>
    </source>
</reference>
<evidence type="ECO:0000313" key="1">
    <source>
        <dbReference type="EMBL" id="QIB67817.1"/>
    </source>
</evidence>
<accession>A0A858BQL5</accession>
<sequence length="50" mass="5667">MLKRTNRIISVVHTDKLGDLVAGFYSVETNVYFRNAEVHLGNLILISYGK</sequence>
<protein>
    <submittedName>
        <fullName evidence="1">Uncharacterized protein</fullName>
    </submittedName>
</protein>
<dbReference type="AlphaFoldDB" id="A0A858BQL5"/>
<dbReference type="KEGG" id="abut:Ami103574_00110"/>
<dbReference type="RefSeq" id="WP_163064738.1">
    <property type="nucleotide sequence ID" value="NZ_CP048649.1"/>
</dbReference>
<organism evidence="1 2">
    <name type="scientific">Aminipila butyrica</name>
    <dbReference type="NCBI Taxonomy" id="433296"/>
    <lineage>
        <taxon>Bacteria</taxon>
        <taxon>Bacillati</taxon>
        <taxon>Bacillota</taxon>
        <taxon>Clostridia</taxon>
        <taxon>Peptostreptococcales</taxon>
        <taxon>Anaerovoracaceae</taxon>
        <taxon>Aminipila</taxon>
    </lineage>
</organism>
<name>A0A858BQL5_9FIRM</name>
<dbReference type="EMBL" id="CP048649">
    <property type="protein sequence ID" value="QIB67817.1"/>
    <property type="molecule type" value="Genomic_DNA"/>
</dbReference>
<keyword evidence="2" id="KW-1185">Reference proteome</keyword>
<proteinExistence type="predicted"/>
<evidence type="ECO:0000313" key="2">
    <source>
        <dbReference type="Proteomes" id="UP000466848"/>
    </source>
</evidence>